<evidence type="ECO:0000256" key="1">
    <source>
        <dbReference type="SAM" id="MobiDB-lite"/>
    </source>
</evidence>
<feature type="transmembrane region" description="Helical" evidence="2">
    <location>
        <begin position="282"/>
        <end position="302"/>
    </location>
</feature>
<proteinExistence type="predicted"/>
<protein>
    <submittedName>
        <fullName evidence="4">Putative membrane protein</fullName>
    </submittedName>
</protein>
<dbReference type="Proteomes" id="UP000573729">
    <property type="component" value="Unassembled WGS sequence"/>
</dbReference>
<evidence type="ECO:0000259" key="3">
    <source>
        <dbReference type="Pfam" id="PF03703"/>
    </source>
</evidence>
<dbReference type="RefSeq" id="WP_343065799.1">
    <property type="nucleotide sequence ID" value="NZ_JACHMD010000001.1"/>
</dbReference>
<feature type="domain" description="YdbS-like PH" evidence="3">
    <location>
        <begin position="118"/>
        <end position="193"/>
    </location>
</feature>
<feature type="transmembrane region" description="Helical" evidence="2">
    <location>
        <begin position="47"/>
        <end position="65"/>
    </location>
</feature>
<feature type="transmembrane region" description="Helical" evidence="2">
    <location>
        <begin position="253"/>
        <end position="276"/>
    </location>
</feature>
<feature type="domain" description="YdbS-like PH" evidence="3">
    <location>
        <begin position="438"/>
        <end position="490"/>
    </location>
</feature>
<name>A0A7W7BPL1_9MICO</name>
<dbReference type="PANTHER" id="PTHR34473:SF2">
    <property type="entry name" value="UPF0699 TRANSMEMBRANE PROTEIN YDBT"/>
    <property type="match status" value="1"/>
</dbReference>
<reference evidence="4 5" key="1">
    <citation type="submission" date="2020-08" db="EMBL/GenBank/DDBJ databases">
        <title>Sequencing the genomes of 1000 actinobacteria strains.</title>
        <authorList>
            <person name="Klenk H.-P."/>
        </authorList>
    </citation>
    <scope>NUCLEOTIDE SEQUENCE [LARGE SCALE GENOMIC DNA]</scope>
    <source>
        <strain evidence="4 5">DSM 24947</strain>
    </source>
</reference>
<keyword evidence="2" id="KW-1133">Transmembrane helix</keyword>
<keyword evidence="2" id="KW-0812">Transmembrane</keyword>
<keyword evidence="2" id="KW-0472">Membrane</keyword>
<gene>
    <name evidence="4" type="ORF">BKA24_000037</name>
</gene>
<evidence type="ECO:0000313" key="4">
    <source>
        <dbReference type="EMBL" id="MBB4665328.1"/>
    </source>
</evidence>
<dbReference type="EMBL" id="JACHMD010000001">
    <property type="protein sequence ID" value="MBB4665328.1"/>
    <property type="molecule type" value="Genomic_DNA"/>
</dbReference>
<evidence type="ECO:0000313" key="5">
    <source>
        <dbReference type="Proteomes" id="UP000573729"/>
    </source>
</evidence>
<dbReference type="PANTHER" id="PTHR34473">
    <property type="entry name" value="UPF0699 TRANSMEMBRANE PROTEIN YDBS"/>
    <property type="match status" value="1"/>
</dbReference>
<dbReference type="Pfam" id="PF03703">
    <property type="entry name" value="bPH_2"/>
    <property type="match status" value="2"/>
</dbReference>
<accession>A0A7W7BPL1</accession>
<dbReference type="PIRSF" id="PIRSF026631">
    <property type="entry name" value="UCP026631"/>
    <property type="match status" value="1"/>
</dbReference>
<feature type="compositionally biased region" description="Low complexity" evidence="1">
    <location>
        <begin position="10"/>
        <end position="24"/>
    </location>
</feature>
<comment type="caution">
    <text evidence="4">The sequence shown here is derived from an EMBL/GenBank/DDBJ whole genome shotgun (WGS) entry which is preliminary data.</text>
</comment>
<keyword evidence="5" id="KW-1185">Reference proteome</keyword>
<feature type="transmembrane region" description="Helical" evidence="2">
    <location>
        <begin position="95"/>
        <end position="116"/>
    </location>
</feature>
<sequence>MSDLDPDRNAPASPVAPAASPVAPSAHAVRSDLSDGEWHRLHPLSPLLRGGLTLIVLIGIVVANLRDRLISLFLPEGMNWEEEGDPVDYILDNGVIVPALLVVGGGLLLLVAIFWLSWRFHTFRITDDDVEVRSGVLFRTHRRAPLDRVQGVNLTRPALARLVGLAKLEVVGAGLDANVKLEYLSTSNAETIRGDILRLASGRQKADAAVRRAAEPQGAVGRISAGVGEIVLGVDEDDTEPASIVRVPLGRLILANLLSGSTIWFLALIVAAIVGVVLQPAWLIGALGASIPAAIGFGTYAVRQFIRTLRYSIAPTSAGVRVTFGLLTTVTETLPPGRVHAVDVRQPLLWRWGGWWRIRVNRLSGRSATDTSSTQFADVLPIGSADDVERVLRLLLPAVEVDAALLDAGLRGPRPGDGYTVSPRRARWFLPLSQPRNGFRLLPEALLLRRGRLWPALVILPLARLQSVRVDQGPLDRALGLARVTGHTVVGPVSGALGGLDSRDAVALWRATTDATVDAAASADRVLGAGESVEIEWGADTPAPEPRDA</sequence>
<dbReference type="AlphaFoldDB" id="A0A7W7BPL1"/>
<evidence type="ECO:0000256" key="2">
    <source>
        <dbReference type="SAM" id="Phobius"/>
    </source>
</evidence>
<dbReference type="InterPro" id="IPR005182">
    <property type="entry name" value="YdbS-like_PH"/>
</dbReference>
<dbReference type="InterPro" id="IPR014529">
    <property type="entry name" value="UCP026631"/>
</dbReference>
<feature type="region of interest" description="Disordered" evidence="1">
    <location>
        <begin position="1"/>
        <end position="24"/>
    </location>
</feature>
<organism evidence="4 5">
    <name type="scientific">Microbacterium marinum</name>
    <dbReference type="NCBI Taxonomy" id="421115"/>
    <lineage>
        <taxon>Bacteria</taxon>
        <taxon>Bacillati</taxon>
        <taxon>Actinomycetota</taxon>
        <taxon>Actinomycetes</taxon>
        <taxon>Micrococcales</taxon>
        <taxon>Microbacteriaceae</taxon>
        <taxon>Microbacterium</taxon>
    </lineage>
</organism>